<dbReference type="InterPro" id="IPR058947">
    <property type="entry name" value="Zf-C2H2_ZNF451_2nd"/>
</dbReference>
<dbReference type="InterPro" id="IPR058946">
    <property type="entry name" value="Zf-C2H2_ZNF451_C"/>
</dbReference>
<dbReference type="SMART" id="SM00355">
    <property type="entry name" value="ZnF_C2H2"/>
    <property type="match status" value="12"/>
</dbReference>
<protein>
    <submittedName>
        <fullName evidence="10">ZN451 ligase</fullName>
    </submittedName>
</protein>
<feature type="domain" description="C2H2-type" evidence="9">
    <location>
        <begin position="650"/>
        <end position="678"/>
    </location>
</feature>
<sequence>MFAHPRHQPRPGTRTRRPSCSCRVCVCAGSVEERAGELGVVLLPGDCVCLRPVRVRGKHRPRATACSPVSMMSGTPANEDETTDEVQFVSEGPLRPVLEYIDLLSDDEDGGSTATPVKLLKQEDHVDRQKAKVASTLDRLARHVAVEKREREEKCRAFKEKMDSQQAHGLQELEFIQGSPHNKDAKRCVDQWLKMPGLKPGVLNGRARSFLKSAGSPSSQMHPVTCPVLNCNRSFENVPLLMGHLKRFDHSPCDPTVSLKGSPSISYACVACCRRYPTEQEYKNHLQTKIFSSDADGHSSTLTSQPVHCFACPSCYFLFNIRDECLQHMSARNHFVQTLKLSDKADTPAPLPIPLYAKKLLVGLCKEVSFRVRCMACKKVLNSHMEVTAHFKVQCRNASPVAEAAKTVAQVVEVLRVKGQCALCCKIFRDDNEIRKHEQLTLHKVEVISTMEKAILQFCNFFEKSKNPQSLEEPAAVTPAREKKAGVTVWLCECSQRFAAEAAAEKHIMAANQICYRCSVCEKRTEDSSLMGLHMSRFHGGAHLNNYLFWCRKCKIEMPRKEDIMSHVTDCHRGHTYYYEQEEQEEPEEPPAPPGSSAASQCHTDQGGGGPGVAGVSGQWLCRMCEDLFDSESSVYKHCSKVKNHSFHKYLCGLCKERFLKTNTLYRHFQDVHKGQVDIGYFCGLCDSMEYGTEEEFLEHYQSYHSKDYVFMGESPKERAAQPAPQDQDQDQGAVQSCPCQVSGEEQKQNAYSECTKALLPKHKENYSCVLCPVRAHTLEELKTHMNEKHNICGDKIRYLVSCKYCTEQFPDTLEYHGHYHSKHCLLQPCVLQAPSAAEERPEEAKEFEEEIKQALALSLEEANHVTEDDKGSKLVCHQGHCERGARRRQAVVVVESVGQCEQRSRRTVRVCVWKRFPSRLKEACLEHGTRRS</sequence>
<keyword evidence="11" id="KW-1185">Reference proteome</keyword>
<evidence type="ECO:0000256" key="1">
    <source>
        <dbReference type="ARBA" id="ARBA00004123"/>
    </source>
</evidence>
<dbReference type="InterPro" id="IPR058949">
    <property type="entry name" value="Zf-C2H2_ZNF451_1st"/>
</dbReference>
<evidence type="ECO:0000313" key="11">
    <source>
        <dbReference type="Proteomes" id="UP000736164"/>
    </source>
</evidence>
<dbReference type="PANTHER" id="PTHR24406">
    <property type="entry name" value="TRANSCRIPTIONAL REPRESSOR CTCFL-RELATED"/>
    <property type="match status" value="1"/>
</dbReference>
<evidence type="ECO:0000256" key="7">
    <source>
        <dbReference type="PROSITE-ProRule" id="PRU00042"/>
    </source>
</evidence>
<dbReference type="GO" id="GO:0008270">
    <property type="term" value="F:zinc ion binding"/>
    <property type="evidence" value="ECO:0007669"/>
    <property type="project" value="UniProtKB-KW"/>
</dbReference>
<dbReference type="Pfam" id="PF23102">
    <property type="entry name" value="Zf-C2H2_ZNF451_2nd"/>
    <property type="match status" value="1"/>
</dbReference>
<evidence type="ECO:0000256" key="8">
    <source>
        <dbReference type="SAM" id="MobiDB-lite"/>
    </source>
</evidence>
<keyword evidence="10" id="KW-0436">Ligase</keyword>
<feature type="non-terminal residue" evidence="10">
    <location>
        <position position="1"/>
    </location>
</feature>
<dbReference type="InterPro" id="IPR013087">
    <property type="entry name" value="Znf_C2H2_type"/>
</dbReference>
<dbReference type="EMBL" id="JAAWVO010052652">
    <property type="protein sequence ID" value="MBN3320829.1"/>
    <property type="molecule type" value="Genomic_DNA"/>
</dbReference>
<evidence type="ECO:0000256" key="3">
    <source>
        <dbReference type="ARBA" id="ARBA00022737"/>
    </source>
</evidence>
<feature type="compositionally biased region" description="Acidic residues" evidence="8">
    <location>
        <begin position="580"/>
        <end position="589"/>
    </location>
</feature>
<organism evidence="10 11">
    <name type="scientific">Atractosteus spatula</name>
    <name type="common">Alligator gar</name>
    <name type="synonym">Lepisosteus spatula</name>
    <dbReference type="NCBI Taxonomy" id="7917"/>
    <lineage>
        <taxon>Eukaryota</taxon>
        <taxon>Metazoa</taxon>
        <taxon>Chordata</taxon>
        <taxon>Craniata</taxon>
        <taxon>Vertebrata</taxon>
        <taxon>Euteleostomi</taxon>
        <taxon>Actinopterygii</taxon>
        <taxon>Neopterygii</taxon>
        <taxon>Holostei</taxon>
        <taxon>Semionotiformes</taxon>
        <taxon>Lepisosteidae</taxon>
        <taxon>Atractosteus</taxon>
    </lineage>
</organism>
<dbReference type="Pfam" id="PF23103">
    <property type="entry name" value="Zf-C2H2_ZNF451_5th"/>
    <property type="match status" value="1"/>
</dbReference>
<dbReference type="PROSITE" id="PS00028">
    <property type="entry name" value="ZINC_FINGER_C2H2_1"/>
    <property type="match status" value="6"/>
</dbReference>
<dbReference type="InterPro" id="IPR003903">
    <property type="entry name" value="UIM_dom"/>
</dbReference>
<keyword evidence="3" id="KW-0677">Repeat</keyword>
<evidence type="ECO:0000259" key="9">
    <source>
        <dbReference type="PROSITE" id="PS50157"/>
    </source>
</evidence>
<feature type="non-terminal residue" evidence="10">
    <location>
        <position position="933"/>
    </location>
</feature>
<dbReference type="Pfam" id="PF23101">
    <property type="entry name" value="Zf-C2H2_ZNF451_1st"/>
    <property type="match status" value="1"/>
</dbReference>
<name>A0A8J7NZ54_ATRSP</name>
<dbReference type="GO" id="GO:0005634">
    <property type="term" value="C:nucleus"/>
    <property type="evidence" value="ECO:0007669"/>
    <property type="project" value="UniProtKB-SubCell"/>
</dbReference>
<keyword evidence="2" id="KW-0479">Metal-binding</keyword>
<comment type="subcellular location">
    <subcellularLocation>
        <location evidence="1">Nucleus</location>
    </subcellularLocation>
</comment>
<dbReference type="Proteomes" id="UP000736164">
    <property type="component" value="Unassembled WGS sequence"/>
</dbReference>
<keyword evidence="4 7" id="KW-0863">Zinc-finger</keyword>
<comment type="caution">
    <text evidence="10">The sequence shown here is derived from an EMBL/GenBank/DDBJ whole genome shotgun (WGS) entry which is preliminary data.</text>
</comment>
<dbReference type="Pfam" id="PF23107">
    <property type="entry name" value="Zf-C2H2_ZNF451_C"/>
    <property type="match status" value="1"/>
</dbReference>
<feature type="domain" description="C2H2-type" evidence="9">
    <location>
        <begin position="224"/>
        <end position="255"/>
    </location>
</feature>
<dbReference type="AlphaFoldDB" id="A0A8J7NZ54"/>
<accession>A0A8J7NZ54</accession>
<gene>
    <name evidence="10" type="primary">Znf451</name>
    <name evidence="10" type="ORF">GTO95_0002406</name>
</gene>
<keyword evidence="6" id="KW-0539">Nucleus</keyword>
<dbReference type="PROSITE" id="PS50157">
    <property type="entry name" value="ZINC_FINGER_C2H2_2"/>
    <property type="match status" value="2"/>
</dbReference>
<dbReference type="GO" id="GO:0016874">
    <property type="term" value="F:ligase activity"/>
    <property type="evidence" value="ECO:0007669"/>
    <property type="project" value="UniProtKB-KW"/>
</dbReference>
<evidence type="ECO:0000256" key="6">
    <source>
        <dbReference type="ARBA" id="ARBA00023242"/>
    </source>
</evidence>
<dbReference type="InterPro" id="IPR050888">
    <property type="entry name" value="ZnF_C2H2-type_TF"/>
</dbReference>
<evidence type="ECO:0000256" key="5">
    <source>
        <dbReference type="ARBA" id="ARBA00022833"/>
    </source>
</evidence>
<dbReference type="InterPro" id="IPR058950">
    <property type="entry name" value="Zf-C2H2_ZNF451_5th"/>
</dbReference>
<keyword evidence="5" id="KW-0862">Zinc</keyword>
<dbReference type="Gene3D" id="3.30.160.60">
    <property type="entry name" value="Classic Zinc Finger"/>
    <property type="match status" value="1"/>
</dbReference>
<evidence type="ECO:0000256" key="4">
    <source>
        <dbReference type="ARBA" id="ARBA00022771"/>
    </source>
</evidence>
<dbReference type="InterPro" id="IPR058156">
    <property type="entry name" value="Znf-C2H2_ZNF451"/>
</dbReference>
<proteinExistence type="predicted"/>
<dbReference type="Pfam" id="PF23108">
    <property type="entry name" value="Zf-C2H2_ZNF451"/>
    <property type="match status" value="1"/>
</dbReference>
<reference evidence="10" key="1">
    <citation type="journal article" date="2021" name="Cell">
        <title>Tracing the genetic footprints of vertebrate landing in non-teleost ray-finned fishes.</title>
        <authorList>
            <person name="Bi X."/>
            <person name="Wang K."/>
            <person name="Yang L."/>
            <person name="Pan H."/>
            <person name="Jiang H."/>
            <person name="Wei Q."/>
            <person name="Fang M."/>
            <person name="Yu H."/>
            <person name="Zhu C."/>
            <person name="Cai Y."/>
            <person name="He Y."/>
            <person name="Gan X."/>
            <person name="Zeng H."/>
            <person name="Yu D."/>
            <person name="Zhu Y."/>
            <person name="Jiang H."/>
            <person name="Qiu Q."/>
            <person name="Yang H."/>
            <person name="Zhang Y.E."/>
            <person name="Wang W."/>
            <person name="Zhu M."/>
            <person name="He S."/>
            <person name="Zhang G."/>
        </authorList>
    </citation>
    <scope>NUCLEOTIDE SEQUENCE</scope>
    <source>
        <strain evidence="10">Allg_001</strain>
    </source>
</reference>
<feature type="region of interest" description="Disordered" evidence="8">
    <location>
        <begin position="580"/>
        <end position="611"/>
    </location>
</feature>
<dbReference type="PROSITE" id="PS50330">
    <property type="entry name" value="UIM"/>
    <property type="match status" value="1"/>
</dbReference>
<evidence type="ECO:0000313" key="10">
    <source>
        <dbReference type="EMBL" id="MBN3320829.1"/>
    </source>
</evidence>
<evidence type="ECO:0000256" key="2">
    <source>
        <dbReference type="ARBA" id="ARBA00022723"/>
    </source>
</evidence>